<evidence type="ECO:0000256" key="1">
    <source>
        <dbReference type="SAM" id="SignalP"/>
    </source>
</evidence>
<name>A0A7C8ZG04_OPUST</name>
<protein>
    <submittedName>
        <fullName evidence="2">Uncharacterized protein</fullName>
    </submittedName>
</protein>
<sequence length="190" mass="20921">MRSVCVSSSIKLAVVFSLSFTAYSFSPKPKSSLPLSLSSSPAPKATAADVLSLLGPKEQAAIVDPHVAQQLWSCFKFLVPFHPTSSIHSSVNVNRRSMIGEKVLSKRENENQLIWWPPESVLELARLAVDSGGDPDSIHRALDPSIIPVPDVEGSEGCKCELTRTPYGRRFISEVLNRTTTTWTFYTRDC</sequence>
<dbReference type="EMBL" id="GISG01122927">
    <property type="protein sequence ID" value="MBA4641133.1"/>
    <property type="molecule type" value="Transcribed_RNA"/>
</dbReference>
<feature type="signal peptide" evidence="1">
    <location>
        <begin position="1"/>
        <end position="24"/>
    </location>
</feature>
<proteinExistence type="predicted"/>
<evidence type="ECO:0000313" key="2">
    <source>
        <dbReference type="EMBL" id="MBA4641133.1"/>
    </source>
</evidence>
<reference evidence="2" key="2">
    <citation type="submission" date="2020-07" db="EMBL/GenBank/DDBJ databases">
        <authorList>
            <person name="Vera ALvarez R."/>
            <person name="Arias-Moreno D.M."/>
            <person name="Jimenez-Jacinto V."/>
            <person name="Jimenez-Bremont J.F."/>
            <person name="Swaminathan K."/>
            <person name="Moose S.P."/>
            <person name="Guerrero-Gonzalez M.L."/>
            <person name="Marino-Ramirez L."/>
            <person name="Landsman D."/>
            <person name="Rodriguez-Kessler M."/>
            <person name="Delgado-Sanchez P."/>
        </authorList>
    </citation>
    <scope>NUCLEOTIDE SEQUENCE</scope>
    <source>
        <tissue evidence="2">Cladode</tissue>
    </source>
</reference>
<feature type="chain" id="PRO_5027573070" evidence="1">
    <location>
        <begin position="25"/>
        <end position="190"/>
    </location>
</feature>
<organism evidence="2">
    <name type="scientific">Opuntia streptacantha</name>
    <name type="common">Prickly pear cactus</name>
    <name type="synonym">Opuntia cardona</name>
    <dbReference type="NCBI Taxonomy" id="393608"/>
    <lineage>
        <taxon>Eukaryota</taxon>
        <taxon>Viridiplantae</taxon>
        <taxon>Streptophyta</taxon>
        <taxon>Embryophyta</taxon>
        <taxon>Tracheophyta</taxon>
        <taxon>Spermatophyta</taxon>
        <taxon>Magnoliopsida</taxon>
        <taxon>eudicotyledons</taxon>
        <taxon>Gunneridae</taxon>
        <taxon>Pentapetalae</taxon>
        <taxon>Caryophyllales</taxon>
        <taxon>Cactineae</taxon>
        <taxon>Cactaceae</taxon>
        <taxon>Opuntioideae</taxon>
        <taxon>Opuntia</taxon>
    </lineage>
</organism>
<dbReference type="PANTHER" id="PTHR35759:SF1">
    <property type="entry name" value="OS07G0673000 PROTEIN"/>
    <property type="match status" value="1"/>
</dbReference>
<accession>A0A7C8ZG04</accession>
<keyword evidence="1" id="KW-0732">Signal</keyword>
<dbReference type="PANTHER" id="PTHR35759">
    <property type="entry name" value="BNAA09G03860D PROTEIN"/>
    <property type="match status" value="1"/>
</dbReference>
<reference evidence="2" key="1">
    <citation type="journal article" date="2013" name="J. Plant Res.">
        <title>Effect of fungi and light on seed germination of three Opuntia species from semiarid lands of central Mexico.</title>
        <authorList>
            <person name="Delgado-Sanchez P."/>
            <person name="Jimenez-Bremont J.F."/>
            <person name="Guerrero-Gonzalez Mde L."/>
            <person name="Flores J."/>
        </authorList>
    </citation>
    <scope>NUCLEOTIDE SEQUENCE</scope>
    <source>
        <tissue evidence="2">Cladode</tissue>
    </source>
</reference>
<dbReference type="AlphaFoldDB" id="A0A7C8ZG04"/>